<feature type="non-terminal residue" evidence="2">
    <location>
        <position position="1"/>
    </location>
</feature>
<dbReference type="EMBL" id="CADCWJ010000661">
    <property type="protein sequence ID" value="CAA9577367.1"/>
    <property type="molecule type" value="Genomic_DNA"/>
</dbReference>
<reference evidence="2" key="1">
    <citation type="submission" date="2020-02" db="EMBL/GenBank/DDBJ databases">
        <authorList>
            <person name="Meier V. D."/>
        </authorList>
    </citation>
    <scope>NUCLEOTIDE SEQUENCE</scope>
    <source>
        <strain evidence="2">AVDCRST_MAG87</strain>
    </source>
</reference>
<gene>
    <name evidence="2" type="ORF">AVDCRST_MAG87-2990</name>
</gene>
<name>A0A6J4VFV8_9BACT</name>
<feature type="compositionally biased region" description="Basic residues" evidence="1">
    <location>
        <begin position="25"/>
        <end position="39"/>
    </location>
</feature>
<evidence type="ECO:0000313" key="2">
    <source>
        <dbReference type="EMBL" id="CAA9577367.1"/>
    </source>
</evidence>
<evidence type="ECO:0000256" key="1">
    <source>
        <dbReference type="SAM" id="MobiDB-lite"/>
    </source>
</evidence>
<dbReference type="AlphaFoldDB" id="A0A6J4VFV8"/>
<proteinExistence type="predicted"/>
<feature type="non-terminal residue" evidence="2">
    <location>
        <position position="163"/>
    </location>
</feature>
<organism evidence="2">
    <name type="scientific">uncultured Thermomicrobiales bacterium</name>
    <dbReference type="NCBI Taxonomy" id="1645740"/>
    <lineage>
        <taxon>Bacteria</taxon>
        <taxon>Pseudomonadati</taxon>
        <taxon>Thermomicrobiota</taxon>
        <taxon>Thermomicrobia</taxon>
        <taxon>Thermomicrobiales</taxon>
        <taxon>environmental samples</taxon>
    </lineage>
</organism>
<protein>
    <submittedName>
        <fullName evidence="2">Uncharacterized protein</fullName>
    </submittedName>
</protein>
<feature type="compositionally biased region" description="Basic and acidic residues" evidence="1">
    <location>
        <begin position="49"/>
        <end position="61"/>
    </location>
</feature>
<feature type="region of interest" description="Disordered" evidence="1">
    <location>
        <begin position="122"/>
        <end position="144"/>
    </location>
</feature>
<feature type="region of interest" description="Disordered" evidence="1">
    <location>
        <begin position="1"/>
        <end position="70"/>
    </location>
</feature>
<feature type="compositionally biased region" description="Basic and acidic residues" evidence="1">
    <location>
        <begin position="122"/>
        <end position="140"/>
    </location>
</feature>
<sequence length="163" mass="17954">GAGALGSDQWPRGPSVPDEPGSRPCPRRHRQPPRLHRRVPGYLVSGRRGRLDDHGAGDRPRLPHRRPGRLRERAAGAGWHGGLIGAAGRSLCVLGRRRARWCDPGVWRGRGVGNGAKRCCRDRARGRDDRPRPARGDQHAQRLHGAIGRRCATSRCRIAPGRL</sequence>
<accession>A0A6J4VFV8</accession>